<evidence type="ECO:0000313" key="2">
    <source>
        <dbReference type="Proteomes" id="UP001054945"/>
    </source>
</evidence>
<dbReference type="AlphaFoldDB" id="A0AAV4UHB2"/>
<dbReference type="Proteomes" id="UP001054945">
    <property type="component" value="Unassembled WGS sequence"/>
</dbReference>
<name>A0AAV4UHB2_CAEEX</name>
<organism evidence="1 2">
    <name type="scientific">Caerostris extrusa</name>
    <name type="common">Bark spider</name>
    <name type="synonym">Caerostris bankana</name>
    <dbReference type="NCBI Taxonomy" id="172846"/>
    <lineage>
        <taxon>Eukaryota</taxon>
        <taxon>Metazoa</taxon>
        <taxon>Ecdysozoa</taxon>
        <taxon>Arthropoda</taxon>
        <taxon>Chelicerata</taxon>
        <taxon>Arachnida</taxon>
        <taxon>Araneae</taxon>
        <taxon>Araneomorphae</taxon>
        <taxon>Entelegynae</taxon>
        <taxon>Araneoidea</taxon>
        <taxon>Araneidae</taxon>
        <taxon>Caerostris</taxon>
    </lineage>
</organism>
<dbReference type="EMBL" id="BPLR01012865">
    <property type="protein sequence ID" value="GIY57151.1"/>
    <property type="molecule type" value="Genomic_DNA"/>
</dbReference>
<evidence type="ECO:0000313" key="1">
    <source>
        <dbReference type="EMBL" id="GIY57151.1"/>
    </source>
</evidence>
<sequence length="102" mass="11414">MVAMSSSSRCWICISALAGEDGAGDGEEGNLGGSGRTRVDAWWWCQMRNESEASWGRLQGTEMTHSSRMLRQCTAGTETTRSYRSLENRVGNHEYCYTHENI</sequence>
<comment type="caution">
    <text evidence="1">The sequence shown here is derived from an EMBL/GenBank/DDBJ whole genome shotgun (WGS) entry which is preliminary data.</text>
</comment>
<evidence type="ECO:0008006" key="3">
    <source>
        <dbReference type="Google" id="ProtNLM"/>
    </source>
</evidence>
<proteinExistence type="predicted"/>
<accession>A0AAV4UHB2</accession>
<keyword evidence="2" id="KW-1185">Reference proteome</keyword>
<reference evidence="1 2" key="1">
    <citation type="submission" date="2021-06" db="EMBL/GenBank/DDBJ databases">
        <title>Caerostris extrusa draft genome.</title>
        <authorList>
            <person name="Kono N."/>
            <person name="Arakawa K."/>
        </authorList>
    </citation>
    <scope>NUCLEOTIDE SEQUENCE [LARGE SCALE GENOMIC DNA]</scope>
</reference>
<gene>
    <name evidence="1" type="ORF">CEXT_105511</name>
</gene>
<protein>
    <recommendedName>
        <fullName evidence="3">Secreted protein</fullName>
    </recommendedName>
</protein>